<dbReference type="CDD" id="cd10917">
    <property type="entry name" value="CE4_NodB_like_6s_7s"/>
    <property type="match status" value="1"/>
</dbReference>
<dbReference type="SUPFAM" id="SSF88713">
    <property type="entry name" value="Glycoside hydrolase/deacetylase"/>
    <property type="match status" value="1"/>
</dbReference>
<accession>A0ABN2NRI0</accession>
<dbReference type="PROSITE" id="PS51677">
    <property type="entry name" value="NODB"/>
    <property type="match status" value="1"/>
</dbReference>
<dbReference type="InterPro" id="IPR011330">
    <property type="entry name" value="Glyco_hydro/deAcase_b/a-brl"/>
</dbReference>
<proteinExistence type="predicted"/>
<evidence type="ECO:0000256" key="1">
    <source>
        <dbReference type="SAM" id="MobiDB-lite"/>
    </source>
</evidence>
<evidence type="ECO:0000313" key="3">
    <source>
        <dbReference type="EMBL" id="GAA1880379.1"/>
    </source>
</evidence>
<name>A0ABN2NRI0_9PSEU</name>
<evidence type="ECO:0000259" key="2">
    <source>
        <dbReference type="PROSITE" id="PS51677"/>
    </source>
</evidence>
<keyword evidence="4" id="KW-1185">Reference proteome</keyword>
<gene>
    <name evidence="3" type="ORF">GCM10009836_72100</name>
</gene>
<dbReference type="PANTHER" id="PTHR10587">
    <property type="entry name" value="GLYCOSYL TRANSFERASE-RELATED"/>
    <property type="match status" value="1"/>
</dbReference>
<dbReference type="InterPro" id="IPR050248">
    <property type="entry name" value="Polysacc_deacetylase_ArnD"/>
</dbReference>
<sequence length="330" mass="34564">MGVLLRGRTRPRPFVPGQRRGPVPAGRPGVVRGDGPVRGGASSPIGTTARRGGPFRAFRSGPRAGPDRRTVATRNGLFRGVGAERVPALLAALVLGLVAPLGAVGPHDPVTPAEEVAAAQDAPPAAQPAPVSSAKPVVLTDIPLAGPGDRRIALTFDDGPDPKWTPQVVNALVKYGAKGTFCMVGSQMEKNPEVVSVVVNAGMRICAHSRTHDEQLAKRDPATIEAEITDVGNRVPGTPVTYFRAPGGNWDKQILDVSVAHAMQPLGWAVDPRDWSRPGTDAIVAAVQKQVKPGAVILLHDGGGTRSQTVEALEKLLPWLAAQGYTTDFP</sequence>
<protein>
    <recommendedName>
        <fullName evidence="2">NodB homology domain-containing protein</fullName>
    </recommendedName>
</protein>
<comment type="caution">
    <text evidence="3">The sequence shown here is derived from an EMBL/GenBank/DDBJ whole genome shotgun (WGS) entry which is preliminary data.</text>
</comment>
<reference evidence="3 4" key="1">
    <citation type="journal article" date="2019" name="Int. J. Syst. Evol. Microbiol.">
        <title>The Global Catalogue of Microorganisms (GCM) 10K type strain sequencing project: providing services to taxonomists for standard genome sequencing and annotation.</title>
        <authorList>
            <consortium name="The Broad Institute Genomics Platform"/>
            <consortium name="The Broad Institute Genome Sequencing Center for Infectious Disease"/>
            <person name="Wu L."/>
            <person name="Ma J."/>
        </authorList>
    </citation>
    <scope>NUCLEOTIDE SEQUENCE [LARGE SCALE GENOMIC DNA]</scope>
    <source>
        <strain evidence="3 4">JCM 16009</strain>
    </source>
</reference>
<feature type="compositionally biased region" description="Low complexity" evidence="1">
    <location>
        <begin position="15"/>
        <end position="34"/>
    </location>
</feature>
<dbReference type="Gene3D" id="3.20.20.370">
    <property type="entry name" value="Glycoside hydrolase/deacetylase"/>
    <property type="match status" value="1"/>
</dbReference>
<dbReference type="InterPro" id="IPR002509">
    <property type="entry name" value="NODB_dom"/>
</dbReference>
<organism evidence="3 4">
    <name type="scientific">Pseudonocardia ailaonensis</name>
    <dbReference type="NCBI Taxonomy" id="367279"/>
    <lineage>
        <taxon>Bacteria</taxon>
        <taxon>Bacillati</taxon>
        <taxon>Actinomycetota</taxon>
        <taxon>Actinomycetes</taxon>
        <taxon>Pseudonocardiales</taxon>
        <taxon>Pseudonocardiaceae</taxon>
        <taxon>Pseudonocardia</taxon>
    </lineage>
</organism>
<dbReference type="Proteomes" id="UP001500449">
    <property type="component" value="Unassembled WGS sequence"/>
</dbReference>
<feature type="region of interest" description="Disordered" evidence="1">
    <location>
        <begin position="1"/>
        <end position="70"/>
    </location>
</feature>
<dbReference type="PANTHER" id="PTHR10587:SF137">
    <property type="entry name" value="4-DEOXY-4-FORMAMIDO-L-ARABINOSE-PHOSPHOUNDECAPRENOL DEFORMYLASE ARND-RELATED"/>
    <property type="match status" value="1"/>
</dbReference>
<feature type="domain" description="NodB homology" evidence="2">
    <location>
        <begin position="150"/>
        <end position="328"/>
    </location>
</feature>
<dbReference type="EMBL" id="BAAAQK010000032">
    <property type="protein sequence ID" value="GAA1880379.1"/>
    <property type="molecule type" value="Genomic_DNA"/>
</dbReference>
<evidence type="ECO:0000313" key="4">
    <source>
        <dbReference type="Proteomes" id="UP001500449"/>
    </source>
</evidence>
<dbReference type="Pfam" id="PF01522">
    <property type="entry name" value="Polysacc_deac_1"/>
    <property type="match status" value="1"/>
</dbReference>